<sequence>MGEKGKVCVTGAGGYVASWLVKFLLSKEYIVHGTVREPADEKNAHLMKLDKAADKLQLFKASLQDYGSLLAAIKGCSGVFHVACPVPSGPTELVEPAVVGTQNVLRACSEAGIKRLVVVSSVAAAMNPNWPKNRPMDENCWTDIDYCMTIQNSFNWYSIAKTVSESEALKYSEKSEFDVITLCPSFILGPLLQPTMNASNILFNELFKGPEAIENRARVIVDVRDVAEALLLVYEKPEASGRYICAPHPIRIRDMVAMLKTKYPNYNYPKRYIEVDEDDLKFSSEKLKRLGWNYKPLEDTLVDTIDQYQEAGAGRYVGSWLVKFLLSKEYIVHGTVREPADVKNAHLMKLDKAADKLLLFKASLQDYDSLLAAIKGCSGVFHVAYPVPTGTLTADEKNAHLKKLEKAAENLLLFKADLLDYDSLCSAIEGCGGVFHVVPFGWYSLAKTMAESEAFEYAKRSGLEVVTICPSWVFRPLILQPSINAASLLFVMLLKGLGQLYFCKFVNLCNAPHVAV</sequence>
<evidence type="ECO:0000259" key="2">
    <source>
        <dbReference type="Pfam" id="PF01370"/>
    </source>
</evidence>
<dbReference type="SUPFAM" id="SSF51735">
    <property type="entry name" value="NAD(P)-binding Rossmann-fold domains"/>
    <property type="match status" value="2"/>
</dbReference>
<dbReference type="Proteomes" id="UP000283530">
    <property type="component" value="Unassembled WGS sequence"/>
</dbReference>
<name>A0A3S3N6V4_9MAGN</name>
<organism evidence="3 4">
    <name type="scientific">Cinnamomum micranthum f. kanehirae</name>
    <dbReference type="NCBI Taxonomy" id="337451"/>
    <lineage>
        <taxon>Eukaryota</taxon>
        <taxon>Viridiplantae</taxon>
        <taxon>Streptophyta</taxon>
        <taxon>Embryophyta</taxon>
        <taxon>Tracheophyta</taxon>
        <taxon>Spermatophyta</taxon>
        <taxon>Magnoliopsida</taxon>
        <taxon>Magnoliidae</taxon>
        <taxon>Laurales</taxon>
        <taxon>Lauraceae</taxon>
        <taxon>Cinnamomum</taxon>
    </lineage>
</organism>
<reference evidence="3 4" key="1">
    <citation type="journal article" date="2019" name="Nat. Plants">
        <title>Stout camphor tree genome fills gaps in understanding of flowering plant genome evolution.</title>
        <authorList>
            <person name="Chaw S.M."/>
            <person name="Liu Y.C."/>
            <person name="Wu Y.W."/>
            <person name="Wang H.Y."/>
            <person name="Lin C.I."/>
            <person name="Wu C.S."/>
            <person name="Ke H.M."/>
            <person name="Chang L.Y."/>
            <person name="Hsu C.Y."/>
            <person name="Yang H.T."/>
            <person name="Sudianto E."/>
            <person name="Hsu M.H."/>
            <person name="Wu K.P."/>
            <person name="Wang L.N."/>
            <person name="Leebens-Mack J.H."/>
            <person name="Tsai I.J."/>
        </authorList>
    </citation>
    <scope>NUCLEOTIDE SEQUENCE [LARGE SCALE GENOMIC DNA]</scope>
    <source>
        <strain evidence="4">cv. Chaw 1501</strain>
        <tissue evidence="3">Young leaves</tissue>
    </source>
</reference>
<protein>
    <submittedName>
        <fullName evidence="3">Cinnamoyl-CoA reductase 2</fullName>
    </submittedName>
</protein>
<keyword evidence="4" id="KW-1185">Reference proteome</keyword>
<dbReference type="PANTHER" id="PTHR10366">
    <property type="entry name" value="NAD DEPENDENT EPIMERASE/DEHYDRATASE"/>
    <property type="match status" value="1"/>
</dbReference>
<dbReference type="Gene3D" id="3.40.50.720">
    <property type="entry name" value="NAD(P)-binding Rossmann-like Domain"/>
    <property type="match status" value="4"/>
</dbReference>
<dbReference type="InterPro" id="IPR001509">
    <property type="entry name" value="Epimerase_deHydtase"/>
</dbReference>
<dbReference type="OrthoDB" id="2735536at2759"/>
<comment type="caution">
    <text evidence="3">The sequence shown here is derived from an EMBL/GenBank/DDBJ whole genome shotgun (WGS) entry which is preliminary data.</text>
</comment>
<feature type="domain" description="NAD-dependent epimerase/dehydratase" evidence="2">
    <location>
        <begin position="312"/>
        <end position="474"/>
    </location>
</feature>
<evidence type="ECO:0000313" key="4">
    <source>
        <dbReference type="Proteomes" id="UP000283530"/>
    </source>
</evidence>
<gene>
    <name evidence="3" type="ORF">CKAN_00213700</name>
</gene>
<evidence type="ECO:0000313" key="3">
    <source>
        <dbReference type="EMBL" id="RWR73831.1"/>
    </source>
</evidence>
<dbReference type="FunFam" id="3.40.50.720:FF:000219">
    <property type="entry name" value="Cinnamoyl-CoA reductase 1"/>
    <property type="match status" value="1"/>
</dbReference>
<dbReference type="PANTHER" id="PTHR10366:SF831">
    <property type="entry name" value="NAD-DEPENDENT EPIMERASE_DEHYDRATASE DOMAIN-CONTAINING PROTEIN"/>
    <property type="match status" value="1"/>
</dbReference>
<dbReference type="AlphaFoldDB" id="A0A3S3N6V4"/>
<dbReference type="STRING" id="337451.A0A3S3N6V4"/>
<dbReference type="InterPro" id="IPR050425">
    <property type="entry name" value="NAD(P)_dehydrat-like"/>
</dbReference>
<feature type="domain" description="NAD-dependent epimerase/dehydratase" evidence="2">
    <location>
        <begin position="7"/>
        <end position="240"/>
    </location>
</feature>
<dbReference type="GO" id="GO:0016616">
    <property type="term" value="F:oxidoreductase activity, acting on the CH-OH group of donors, NAD or NADP as acceptor"/>
    <property type="evidence" value="ECO:0007669"/>
    <property type="project" value="TreeGrafter"/>
</dbReference>
<dbReference type="CDD" id="cd08958">
    <property type="entry name" value="FR_SDR_e"/>
    <property type="match status" value="1"/>
</dbReference>
<accession>A0A3S3N6V4</accession>
<dbReference type="InterPro" id="IPR036291">
    <property type="entry name" value="NAD(P)-bd_dom_sf"/>
</dbReference>
<dbReference type="Pfam" id="PF01370">
    <property type="entry name" value="Epimerase"/>
    <property type="match status" value="2"/>
</dbReference>
<proteinExistence type="predicted"/>
<dbReference type="EMBL" id="QPKB01000001">
    <property type="protein sequence ID" value="RWR73831.1"/>
    <property type="molecule type" value="Genomic_DNA"/>
</dbReference>
<keyword evidence="1" id="KW-0560">Oxidoreductase</keyword>
<evidence type="ECO:0000256" key="1">
    <source>
        <dbReference type="ARBA" id="ARBA00023002"/>
    </source>
</evidence>